<dbReference type="EMBL" id="JAWXYG010000010">
    <property type="protein sequence ID" value="KAK4261217.1"/>
    <property type="molecule type" value="Genomic_DNA"/>
</dbReference>
<evidence type="ECO:0000313" key="1">
    <source>
        <dbReference type="EMBL" id="KAK4261217.1"/>
    </source>
</evidence>
<dbReference type="AlphaFoldDB" id="A0AAE1MBM4"/>
<name>A0AAE1MBM4_9FABA</name>
<proteinExistence type="predicted"/>
<dbReference type="Proteomes" id="UP001293593">
    <property type="component" value="Unassembled WGS sequence"/>
</dbReference>
<comment type="caution">
    <text evidence="1">The sequence shown here is derived from an EMBL/GenBank/DDBJ whole genome shotgun (WGS) entry which is preliminary data.</text>
</comment>
<dbReference type="Gene3D" id="3.40.50.150">
    <property type="entry name" value="Vaccinia Virus protein VP39"/>
    <property type="match status" value="1"/>
</dbReference>
<dbReference type="InterPro" id="IPR029063">
    <property type="entry name" value="SAM-dependent_MTases_sf"/>
</dbReference>
<dbReference type="PANTHER" id="PTHR45180:SF1">
    <property type="entry name" value="OS01G0307686 PROTEIN"/>
    <property type="match status" value="1"/>
</dbReference>
<dbReference type="SUPFAM" id="SSF53335">
    <property type="entry name" value="S-adenosyl-L-methionine-dependent methyltransferases"/>
    <property type="match status" value="1"/>
</dbReference>
<sequence length="66" mass="7279">MAEHFLKQAKQYSDSRPSYPSQLFCFIASKTPSHQLAWDVGTGTVQAAQSLAEIYENVIGTDASEK</sequence>
<organism evidence="1 2">
    <name type="scientific">Acacia crassicarpa</name>
    <name type="common">northern wattle</name>
    <dbReference type="NCBI Taxonomy" id="499986"/>
    <lineage>
        <taxon>Eukaryota</taxon>
        <taxon>Viridiplantae</taxon>
        <taxon>Streptophyta</taxon>
        <taxon>Embryophyta</taxon>
        <taxon>Tracheophyta</taxon>
        <taxon>Spermatophyta</taxon>
        <taxon>Magnoliopsida</taxon>
        <taxon>eudicotyledons</taxon>
        <taxon>Gunneridae</taxon>
        <taxon>Pentapetalae</taxon>
        <taxon>rosids</taxon>
        <taxon>fabids</taxon>
        <taxon>Fabales</taxon>
        <taxon>Fabaceae</taxon>
        <taxon>Caesalpinioideae</taxon>
        <taxon>mimosoid clade</taxon>
        <taxon>Acacieae</taxon>
        <taxon>Acacia</taxon>
    </lineage>
</organism>
<dbReference type="PANTHER" id="PTHR45180">
    <property type="entry name" value="OS01G0307686 PROTEIN"/>
    <property type="match status" value="1"/>
</dbReference>
<keyword evidence="2" id="KW-1185">Reference proteome</keyword>
<accession>A0AAE1MBM4</accession>
<reference evidence="1" key="1">
    <citation type="submission" date="2023-10" db="EMBL/GenBank/DDBJ databases">
        <title>Chromosome-level genome of the transformable northern wattle, Acacia crassicarpa.</title>
        <authorList>
            <person name="Massaro I."/>
            <person name="Sinha N.R."/>
            <person name="Poethig S."/>
            <person name="Leichty A.R."/>
        </authorList>
    </citation>
    <scope>NUCLEOTIDE SEQUENCE</scope>
    <source>
        <strain evidence="1">Acra3RX</strain>
        <tissue evidence="1">Leaf</tissue>
    </source>
</reference>
<evidence type="ECO:0000313" key="2">
    <source>
        <dbReference type="Proteomes" id="UP001293593"/>
    </source>
</evidence>
<protein>
    <submittedName>
        <fullName evidence="1">Uncharacterized protein</fullName>
    </submittedName>
</protein>
<gene>
    <name evidence="1" type="ORF">QN277_004246</name>
</gene>